<organism evidence="8">
    <name type="scientific">Nakamurella sp. A5-74</name>
    <dbReference type="NCBI Taxonomy" id="3158264"/>
    <lineage>
        <taxon>Bacteria</taxon>
        <taxon>Bacillati</taxon>
        <taxon>Actinomycetota</taxon>
        <taxon>Actinomycetes</taxon>
        <taxon>Nakamurellales</taxon>
        <taxon>Nakamurellaceae</taxon>
        <taxon>Nakamurella</taxon>
    </lineage>
</organism>
<protein>
    <submittedName>
        <fullName evidence="8">ABC transporter permease</fullName>
    </submittedName>
</protein>
<dbReference type="PANTHER" id="PTHR47089">
    <property type="entry name" value="ABC TRANSPORTER, PERMEASE PROTEIN"/>
    <property type="match status" value="1"/>
</dbReference>
<feature type="transmembrane region" description="Helical" evidence="7">
    <location>
        <begin position="142"/>
        <end position="160"/>
    </location>
</feature>
<comment type="subcellular location">
    <subcellularLocation>
        <location evidence="1">Cell membrane</location>
        <topology evidence="1">Multi-pass membrane protein</topology>
    </subcellularLocation>
</comment>
<dbReference type="GO" id="GO:0022857">
    <property type="term" value="F:transmembrane transporter activity"/>
    <property type="evidence" value="ECO:0007669"/>
    <property type="project" value="InterPro"/>
</dbReference>
<dbReference type="RefSeq" id="WP_353650647.1">
    <property type="nucleotide sequence ID" value="NZ_CP159218.1"/>
</dbReference>
<feature type="transmembrane region" description="Helical" evidence="7">
    <location>
        <begin position="323"/>
        <end position="342"/>
    </location>
</feature>
<dbReference type="InterPro" id="IPR001851">
    <property type="entry name" value="ABC_transp_permease"/>
</dbReference>
<dbReference type="PANTHER" id="PTHR47089:SF1">
    <property type="entry name" value="GUANOSINE ABC TRANSPORTER PERMEASE PROTEIN NUPP"/>
    <property type="match status" value="1"/>
</dbReference>
<feature type="region of interest" description="Disordered" evidence="6">
    <location>
        <begin position="353"/>
        <end position="401"/>
    </location>
</feature>
<reference evidence="8" key="1">
    <citation type="submission" date="2024-05" db="EMBL/GenBank/DDBJ databases">
        <authorList>
            <person name="Cai S.Y."/>
            <person name="Jin L.M."/>
            <person name="Li H.R."/>
        </authorList>
    </citation>
    <scope>NUCLEOTIDE SEQUENCE</scope>
    <source>
        <strain evidence="8">A5-74</strain>
    </source>
</reference>
<accession>A0AAU8DS52</accession>
<dbReference type="GO" id="GO:0005886">
    <property type="term" value="C:plasma membrane"/>
    <property type="evidence" value="ECO:0007669"/>
    <property type="project" value="UniProtKB-SubCell"/>
</dbReference>
<dbReference type="AlphaFoldDB" id="A0AAU8DS52"/>
<evidence type="ECO:0000256" key="5">
    <source>
        <dbReference type="ARBA" id="ARBA00023136"/>
    </source>
</evidence>
<keyword evidence="4 7" id="KW-1133">Transmembrane helix</keyword>
<sequence length="401" mass="40933">MKTSTKLLLALAAPVGAALIAVLVTSLVLLATGHSPGDALDAVVGAFEQNRTLINTLNVAANYYLAAVAVAIGFKMNLFNIGVDGQYRLAALLAAWVAGLSFMNGLPSVLRIVVTILVAMIVGAGWASIAALLKVTRGVSEVISTIMLNAIGLALGAWLLSKDHLAVAVGNNVSTQPITDGGTIPTIAIGGSSTPLYPMIGLALLVGLIYAFLLSRTVFGFSIKATGMSESAAVASGINVKKMIFAAMLLSGAVAGLVGMPELLNGREGAFSLNFPTGIGFIGIAVALLGRNHPVGMILASLLWSALDASSNSLQGADIPKELVTIMQGVLLFAVVIAYEIVRRARRRLEQRTVARTLAATPPPGGGGPGDAGPRSAGRGDPEDPVPSGPGTPDLQKAVTS</sequence>
<evidence type="ECO:0000256" key="1">
    <source>
        <dbReference type="ARBA" id="ARBA00004651"/>
    </source>
</evidence>
<evidence type="ECO:0000256" key="2">
    <source>
        <dbReference type="ARBA" id="ARBA00022475"/>
    </source>
</evidence>
<keyword evidence="3 7" id="KW-0812">Transmembrane</keyword>
<feature type="transmembrane region" description="Helical" evidence="7">
    <location>
        <begin position="86"/>
        <end position="103"/>
    </location>
</feature>
<evidence type="ECO:0000256" key="4">
    <source>
        <dbReference type="ARBA" id="ARBA00022989"/>
    </source>
</evidence>
<feature type="transmembrane region" description="Helical" evidence="7">
    <location>
        <begin position="244"/>
        <end position="264"/>
    </location>
</feature>
<feature type="transmembrane region" description="Helical" evidence="7">
    <location>
        <begin position="109"/>
        <end position="133"/>
    </location>
</feature>
<evidence type="ECO:0000256" key="6">
    <source>
        <dbReference type="SAM" id="MobiDB-lite"/>
    </source>
</evidence>
<feature type="transmembrane region" description="Helical" evidence="7">
    <location>
        <begin position="54"/>
        <end position="74"/>
    </location>
</feature>
<name>A0AAU8DS52_9ACTN</name>
<evidence type="ECO:0000256" key="7">
    <source>
        <dbReference type="SAM" id="Phobius"/>
    </source>
</evidence>
<dbReference type="Pfam" id="PF02653">
    <property type="entry name" value="BPD_transp_2"/>
    <property type="match status" value="1"/>
</dbReference>
<evidence type="ECO:0000256" key="3">
    <source>
        <dbReference type="ARBA" id="ARBA00022692"/>
    </source>
</evidence>
<keyword evidence="5 7" id="KW-0472">Membrane</keyword>
<evidence type="ECO:0000313" key="8">
    <source>
        <dbReference type="EMBL" id="XCG65036.1"/>
    </source>
</evidence>
<keyword evidence="2" id="KW-1003">Cell membrane</keyword>
<gene>
    <name evidence="8" type="ORF">ABLG96_06975</name>
</gene>
<dbReference type="EMBL" id="CP159218">
    <property type="protein sequence ID" value="XCG65036.1"/>
    <property type="molecule type" value="Genomic_DNA"/>
</dbReference>
<feature type="transmembrane region" description="Helical" evidence="7">
    <location>
        <begin position="200"/>
        <end position="223"/>
    </location>
</feature>
<dbReference type="CDD" id="cd06580">
    <property type="entry name" value="TM_PBP1_transp_TpRbsC_like"/>
    <property type="match status" value="1"/>
</dbReference>
<proteinExistence type="predicted"/>